<dbReference type="Gene3D" id="1.50.40.10">
    <property type="entry name" value="Mitochondrial carrier domain"/>
    <property type="match status" value="2"/>
</dbReference>
<comment type="caution">
    <text evidence="15">The sequence shown here is derived from an EMBL/GenBank/DDBJ whole genome shotgun (WGS) entry which is preliminary data.</text>
</comment>
<comment type="similarity">
    <text evidence="4">Belongs to the TAF2 family.</text>
</comment>
<dbReference type="Gene3D" id="2.60.40.1730">
    <property type="entry name" value="tricorn interacting facor f3 domain"/>
    <property type="match status" value="1"/>
</dbReference>
<dbReference type="EMBL" id="REGN01001705">
    <property type="protein sequence ID" value="RNA33068.1"/>
    <property type="molecule type" value="Genomic_DNA"/>
</dbReference>
<accession>A0A3M7SBY8</accession>
<dbReference type="InterPro" id="IPR014782">
    <property type="entry name" value="Peptidase_M1_dom"/>
</dbReference>
<feature type="domain" description="Transcription initiation factor TFIID subunit 2 TPR repeats" evidence="14">
    <location>
        <begin position="904"/>
        <end position="1160"/>
    </location>
</feature>
<reference evidence="15 16" key="1">
    <citation type="journal article" date="2018" name="Sci. Rep.">
        <title>Genomic signatures of local adaptation to the degree of environmental predictability in rotifers.</title>
        <authorList>
            <person name="Franch-Gras L."/>
            <person name="Hahn C."/>
            <person name="Garcia-Roger E.M."/>
            <person name="Carmona M.J."/>
            <person name="Serra M."/>
            <person name="Gomez A."/>
        </authorList>
    </citation>
    <scope>NUCLEOTIDE SEQUENCE [LARGE SCALE GENOMIC DNA]</scope>
    <source>
        <strain evidence="15">HYR1</strain>
    </source>
</reference>
<evidence type="ECO:0000256" key="10">
    <source>
        <dbReference type="ARBA" id="ARBA00023242"/>
    </source>
</evidence>
<dbReference type="InterPro" id="IPR018108">
    <property type="entry name" value="MCP_transmembrane"/>
</dbReference>
<dbReference type="Pfam" id="PF01433">
    <property type="entry name" value="Peptidase_M1"/>
    <property type="match status" value="1"/>
</dbReference>
<keyword evidence="15" id="KW-0396">Initiation factor</keyword>
<dbReference type="GO" id="GO:0000976">
    <property type="term" value="F:transcription cis-regulatory region binding"/>
    <property type="evidence" value="ECO:0007669"/>
    <property type="project" value="TreeGrafter"/>
</dbReference>
<keyword evidence="7" id="KW-0805">Transcription regulation</keyword>
<dbReference type="SUPFAM" id="SSF55486">
    <property type="entry name" value="Metalloproteases ('zincins'), catalytic domain"/>
    <property type="match status" value="1"/>
</dbReference>
<dbReference type="SUPFAM" id="SSF103506">
    <property type="entry name" value="Mitochondrial carrier"/>
    <property type="match status" value="1"/>
</dbReference>
<dbReference type="InterPro" id="IPR027268">
    <property type="entry name" value="Peptidase_M4/M1_CTD_sf"/>
</dbReference>
<dbReference type="InterPro" id="IPR023395">
    <property type="entry name" value="MCP_dom_sf"/>
</dbReference>
<sequence length="1162" mass="131807">MANKDPIKEFIAGGFGGSCLVLVGHPLDTIKVRLQTMAKPELGKPPIYTGTLDCAKKTIVNEGITGLYKGMAAPLIGVTPMYAICFLGFGVGKSLQTPAFSNGEYNLFQIFKAGLLSGVFTTAIMAPGERIKCLLQIQSASSNTEKKYNGTLDCAKKLYREGGIRSIYRGTAATLLRDVPASGVYFATYDWLKKKLADGSNSGLSPIKTVFAGGMAGIFNWIVALPIDVAKSRFQTAAEGTYKSLFDVYVELIKADGIRAFYKGFTPVILRAFPANAACFLGYEVAMQFLNWIRIMSQSRNVVVWHQILSINHIDFEKKTIYAYTEMTLIPLSDEINLINLNCKQCTMSIRRDLQYFISNEELASVCVDADEGNGELIISVPDSFKKLIKKNEPFMLAVEFILENPQGGLRFIQTDLLTMNEDKKDVYLCTVDHNPHFWFPCVNTYNEPCTWKIEITVEEDYSVVASGNLIEIEPTSSLFSDSLTFFKKYHYYLQVPTCAPNIGLVIGKFDSMNNETVNEISVYFDPRLKDLVKTTTSFLHEVFEFFEETLSITYPYGSYKKVFVFDILEQSISFASMSIMNVNLLHPDNIIDQTIAARKVLANSVAQQFFGTFITMNNMHEYWLVSGLNQFFTGLYLKKVFGNNEYRHMIYEDLKDVCKFEKEQGNLVLDFNNALTSSKENYNKAQLNARYHLMGAPLFYQMIDKKSHLVVRLIDECLTRDIMIQLINKLLTNGLSVISLIEYTHKCRNSLFVSIESLCELLATFSSKDLKPIIESWVHKPGVARFNCSFSFNRKKNMIELEIKQDMVNQKGYRKYVGPITIAFQEIDGPFTHNLIIEDNLTSKFDITCHSKGKKNKKKKIPLITGEEVDIDTSHIETDSPILWIRIDPDLRLLREIKFDQPDFQWQNEAKYEKEICAQLDSVEMLSKFPSPQSRTTLVTIIENNECFYRVRIQAAYALAEVSNKMIHSWNGPLPLISTFKKLFMSATGQTLVNCNNFSDLPNYFLQKSIPIAMAQLRSSHNLCPNEVIRFILDLIKFNENSRNQFSDCCYRASLIDALTCALSASIAMIHNDLGPKSASLSQDMRLIIEEIVLRLNLEKLLPTYRLVITSSCLKALRKLQKLGLIPENVDVYKEYTSYKANFESVRLVAFEIIAEFLSGR</sequence>
<dbReference type="AlphaFoldDB" id="A0A3M7SBY8"/>
<evidence type="ECO:0000256" key="6">
    <source>
        <dbReference type="ARBA" id="ARBA00022692"/>
    </source>
</evidence>
<evidence type="ECO:0000256" key="11">
    <source>
        <dbReference type="PROSITE-ProRule" id="PRU00282"/>
    </source>
</evidence>
<evidence type="ECO:0000256" key="9">
    <source>
        <dbReference type="ARBA" id="ARBA00023163"/>
    </source>
</evidence>
<dbReference type="GO" id="GO:0008270">
    <property type="term" value="F:zinc ion binding"/>
    <property type="evidence" value="ECO:0007669"/>
    <property type="project" value="InterPro"/>
</dbReference>
<dbReference type="GO" id="GO:0006367">
    <property type="term" value="P:transcription initiation at RNA polymerase II promoter"/>
    <property type="evidence" value="ECO:0007669"/>
    <property type="project" value="TreeGrafter"/>
</dbReference>
<dbReference type="GO" id="GO:0008237">
    <property type="term" value="F:metallopeptidase activity"/>
    <property type="evidence" value="ECO:0007669"/>
    <property type="project" value="InterPro"/>
</dbReference>
<feature type="domain" description="Peptidase M1 membrane alanine aminopeptidase" evidence="12">
    <location>
        <begin position="541"/>
        <end position="653"/>
    </location>
</feature>
<feature type="repeat" description="Solcar" evidence="11">
    <location>
        <begin position="4"/>
        <end position="95"/>
    </location>
</feature>
<organism evidence="15 16">
    <name type="scientific">Brachionus plicatilis</name>
    <name type="common">Marine rotifer</name>
    <name type="synonym">Brachionus muelleri</name>
    <dbReference type="NCBI Taxonomy" id="10195"/>
    <lineage>
        <taxon>Eukaryota</taxon>
        <taxon>Metazoa</taxon>
        <taxon>Spiralia</taxon>
        <taxon>Gnathifera</taxon>
        <taxon>Rotifera</taxon>
        <taxon>Eurotatoria</taxon>
        <taxon>Monogononta</taxon>
        <taxon>Pseudotrocha</taxon>
        <taxon>Ploima</taxon>
        <taxon>Brachionidae</taxon>
        <taxon>Brachionus</taxon>
    </lineage>
</organism>
<dbReference type="Pfam" id="PF00153">
    <property type="entry name" value="Mito_carr"/>
    <property type="match status" value="3"/>
</dbReference>
<evidence type="ECO:0000313" key="15">
    <source>
        <dbReference type="EMBL" id="RNA33068.1"/>
    </source>
</evidence>
<evidence type="ECO:0000256" key="8">
    <source>
        <dbReference type="ARBA" id="ARBA00023136"/>
    </source>
</evidence>
<evidence type="ECO:0000259" key="14">
    <source>
        <dbReference type="Pfam" id="PF25577"/>
    </source>
</evidence>
<dbReference type="GO" id="GO:0003682">
    <property type="term" value="F:chromatin binding"/>
    <property type="evidence" value="ECO:0007669"/>
    <property type="project" value="TreeGrafter"/>
</dbReference>
<gene>
    <name evidence="15" type="ORF">BpHYR1_024698</name>
</gene>
<dbReference type="InterPro" id="IPR057991">
    <property type="entry name" value="TPR_TAF2_C"/>
</dbReference>
<dbReference type="GO" id="GO:0016251">
    <property type="term" value="F:RNA polymerase II general transcription initiation factor activity"/>
    <property type="evidence" value="ECO:0007669"/>
    <property type="project" value="TreeGrafter"/>
</dbReference>
<feature type="domain" description="Transcription initiation factor TFIID subunit 2 Ig-like" evidence="13">
    <location>
        <begin position="783"/>
        <end position="903"/>
    </location>
</feature>
<evidence type="ECO:0000256" key="4">
    <source>
        <dbReference type="ARBA" id="ARBA00010937"/>
    </source>
</evidence>
<keyword evidence="6 11" id="KW-0812">Transmembrane</keyword>
<evidence type="ECO:0000256" key="3">
    <source>
        <dbReference type="ARBA" id="ARBA00006375"/>
    </source>
</evidence>
<dbReference type="PANTHER" id="PTHR15137">
    <property type="entry name" value="TRANSCRIPTION INITIATION FACTOR TFIID"/>
    <property type="match status" value="1"/>
</dbReference>
<keyword evidence="15" id="KW-0648">Protein biosynthesis</keyword>
<evidence type="ECO:0000259" key="13">
    <source>
        <dbReference type="Pfam" id="PF25316"/>
    </source>
</evidence>
<keyword evidence="10" id="KW-0539">Nucleus</keyword>
<dbReference type="Pfam" id="PF25316">
    <property type="entry name" value="TAF2_3rd"/>
    <property type="match status" value="1"/>
</dbReference>
<dbReference type="GO" id="GO:0005669">
    <property type="term" value="C:transcription factor TFIID complex"/>
    <property type="evidence" value="ECO:0007669"/>
    <property type="project" value="InterPro"/>
</dbReference>
<feature type="repeat" description="Solcar" evidence="11">
    <location>
        <begin position="204"/>
        <end position="289"/>
    </location>
</feature>
<dbReference type="SUPFAM" id="SSF63737">
    <property type="entry name" value="Leukotriene A4 hydrolase N-terminal domain"/>
    <property type="match status" value="1"/>
</dbReference>
<name>A0A3M7SBY8_BRAPC</name>
<dbReference type="InterPro" id="IPR037813">
    <property type="entry name" value="TAF2"/>
</dbReference>
<dbReference type="PROSITE" id="PS50920">
    <property type="entry name" value="SOLCAR"/>
    <property type="match status" value="3"/>
</dbReference>
<proteinExistence type="inferred from homology"/>
<dbReference type="PANTHER" id="PTHR15137:SF9">
    <property type="entry name" value="TRANSCRIPTION INITIATION FACTOR TFIID SUBUNIT 2"/>
    <property type="match status" value="1"/>
</dbReference>
<evidence type="ECO:0000256" key="7">
    <source>
        <dbReference type="ARBA" id="ARBA00023015"/>
    </source>
</evidence>
<evidence type="ECO:0000259" key="12">
    <source>
        <dbReference type="Pfam" id="PF01433"/>
    </source>
</evidence>
<protein>
    <recommendedName>
        <fullName evidence="5">Transcription initiation factor TFIID subunit 2</fullName>
    </recommendedName>
</protein>
<evidence type="ECO:0000256" key="1">
    <source>
        <dbReference type="ARBA" id="ARBA00004123"/>
    </source>
</evidence>
<dbReference type="GO" id="GO:0003743">
    <property type="term" value="F:translation initiation factor activity"/>
    <property type="evidence" value="ECO:0007669"/>
    <property type="project" value="UniProtKB-KW"/>
</dbReference>
<evidence type="ECO:0000256" key="5">
    <source>
        <dbReference type="ARBA" id="ARBA00017363"/>
    </source>
</evidence>
<dbReference type="GO" id="GO:0016020">
    <property type="term" value="C:membrane"/>
    <property type="evidence" value="ECO:0007669"/>
    <property type="project" value="UniProtKB-SubCell"/>
</dbReference>
<dbReference type="Pfam" id="PF25577">
    <property type="entry name" value="TPR_TAF2_C"/>
    <property type="match status" value="1"/>
</dbReference>
<dbReference type="InterPro" id="IPR057345">
    <property type="entry name" value="Ig-like_TAF2"/>
</dbReference>
<dbReference type="InterPro" id="IPR042097">
    <property type="entry name" value="Aminopeptidase_N-like_N_sf"/>
</dbReference>
<comment type="subcellular location">
    <subcellularLocation>
        <location evidence="2">Membrane</location>
        <topology evidence="2">Multi-pass membrane protein</topology>
    </subcellularLocation>
    <subcellularLocation>
        <location evidence="1">Nucleus</location>
    </subcellularLocation>
</comment>
<dbReference type="STRING" id="10195.A0A3M7SBY8"/>
<keyword evidence="8 11" id="KW-0472">Membrane</keyword>
<evidence type="ECO:0000256" key="2">
    <source>
        <dbReference type="ARBA" id="ARBA00004141"/>
    </source>
</evidence>
<dbReference type="Gene3D" id="1.10.390.10">
    <property type="entry name" value="Neutral Protease Domain 2"/>
    <property type="match status" value="1"/>
</dbReference>
<dbReference type="OrthoDB" id="308861at2759"/>
<feature type="repeat" description="Solcar" evidence="11">
    <location>
        <begin position="105"/>
        <end position="195"/>
    </location>
</feature>
<keyword evidence="16" id="KW-1185">Reference proteome</keyword>
<comment type="similarity">
    <text evidence="3">Belongs to the mitochondrial carrier (TC 2.A.29) family.</text>
</comment>
<dbReference type="Proteomes" id="UP000276133">
    <property type="component" value="Unassembled WGS sequence"/>
</dbReference>
<evidence type="ECO:0000313" key="16">
    <source>
        <dbReference type="Proteomes" id="UP000276133"/>
    </source>
</evidence>
<keyword evidence="9" id="KW-0804">Transcription</keyword>